<evidence type="ECO:0000256" key="1">
    <source>
        <dbReference type="ARBA" id="ARBA00004429"/>
    </source>
</evidence>
<dbReference type="Proteomes" id="UP000188879">
    <property type="component" value="Unassembled WGS sequence"/>
</dbReference>
<evidence type="ECO:0000313" key="11">
    <source>
        <dbReference type="EMBL" id="ONG44684.1"/>
    </source>
</evidence>
<comment type="subunit">
    <text evidence="9">The complex comprises the extracytoplasmic solute receptor protein and the two transmembrane proteins.</text>
</comment>
<proteinExistence type="inferred from homology"/>
<accession>A0A1V2GUU8</accession>
<dbReference type="PANTHER" id="PTHR35011">
    <property type="entry name" value="2,3-DIKETO-L-GULONATE TRAP TRANSPORTER SMALL PERMEASE PROTEIN YIAM"/>
    <property type="match status" value="1"/>
</dbReference>
<reference evidence="11 12" key="1">
    <citation type="submission" date="2016-10" db="EMBL/GenBank/DDBJ databases">
        <title>Draft Genome sequence of Roseomonas sp. strain M3.</title>
        <authorList>
            <person name="Subhash Y."/>
            <person name="Lee S."/>
        </authorList>
    </citation>
    <scope>NUCLEOTIDE SEQUENCE [LARGE SCALE GENOMIC DNA]</scope>
    <source>
        <strain evidence="11 12">M3</strain>
    </source>
</reference>
<evidence type="ECO:0000256" key="4">
    <source>
        <dbReference type="ARBA" id="ARBA00022519"/>
    </source>
</evidence>
<evidence type="ECO:0000256" key="8">
    <source>
        <dbReference type="ARBA" id="ARBA00038436"/>
    </source>
</evidence>
<dbReference type="Pfam" id="PF04290">
    <property type="entry name" value="DctQ"/>
    <property type="match status" value="1"/>
</dbReference>
<keyword evidence="5 9" id="KW-0812">Transmembrane</keyword>
<organism evidence="11 12">
    <name type="scientific">Teichococcus deserti</name>
    <dbReference type="NCBI Taxonomy" id="1817963"/>
    <lineage>
        <taxon>Bacteria</taxon>
        <taxon>Pseudomonadati</taxon>
        <taxon>Pseudomonadota</taxon>
        <taxon>Alphaproteobacteria</taxon>
        <taxon>Acetobacterales</taxon>
        <taxon>Roseomonadaceae</taxon>
        <taxon>Roseomonas</taxon>
    </lineage>
</organism>
<dbReference type="EMBL" id="MLCO01000397">
    <property type="protein sequence ID" value="ONG44684.1"/>
    <property type="molecule type" value="Genomic_DNA"/>
</dbReference>
<evidence type="ECO:0000256" key="5">
    <source>
        <dbReference type="ARBA" id="ARBA00022692"/>
    </source>
</evidence>
<evidence type="ECO:0000256" key="6">
    <source>
        <dbReference type="ARBA" id="ARBA00022989"/>
    </source>
</evidence>
<dbReference type="PANTHER" id="PTHR35011:SF2">
    <property type="entry name" value="2,3-DIKETO-L-GULONATE TRAP TRANSPORTER SMALL PERMEASE PROTEIN YIAM"/>
    <property type="match status" value="1"/>
</dbReference>
<comment type="caution">
    <text evidence="9">Lacks conserved residue(s) required for the propagation of feature annotation.</text>
</comment>
<gene>
    <name evidence="11" type="ORF">BKE38_27610</name>
</gene>
<keyword evidence="2 9" id="KW-0813">Transport</keyword>
<feature type="transmembrane region" description="Helical" evidence="9">
    <location>
        <begin position="48"/>
        <end position="65"/>
    </location>
</feature>
<keyword evidence="12" id="KW-1185">Reference proteome</keyword>
<comment type="similarity">
    <text evidence="8 9">Belongs to the TRAP transporter small permease family.</text>
</comment>
<feature type="domain" description="Tripartite ATP-independent periplasmic transporters DctQ component" evidence="10">
    <location>
        <begin position="26"/>
        <end position="152"/>
    </location>
</feature>
<comment type="caution">
    <text evidence="11">The sequence shown here is derived from an EMBL/GenBank/DDBJ whole genome shotgun (WGS) entry which is preliminary data.</text>
</comment>
<dbReference type="InterPro" id="IPR055348">
    <property type="entry name" value="DctQ"/>
</dbReference>
<dbReference type="AlphaFoldDB" id="A0A1V2GUU8"/>
<comment type="function">
    <text evidence="9">Part of the tripartite ATP-independent periplasmic (TRAP) transport system.</text>
</comment>
<feature type="transmembrane region" description="Helical" evidence="9">
    <location>
        <begin position="86"/>
        <end position="105"/>
    </location>
</feature>
<protein>
    <recommendedName>
        <fullName evidence="9">TRAP transporter small permease protein</fullName>
    </recommendedName>
</protein>
<keyword evidence="7 9" id="KW-0472">Membrane</keyword>
<keyword evidence="4 9" id="KW-0997">Cell inner membrane</keyword>
<evidence type="ECO:0000256" key="2">
    <source>
        <dbReference type="ARBA" id="ARBA00022448"/>
    </source>
</evidence>
<keyword evidence="6 9" id="KW-1133">Transmembrane helix</keyword>
<name>A0A1V2GUU8_9PROT</name>
<sequence length="162" mass="18433">MSRLIALYAALLRGLLGLSVLVLLFPVTLQIVSRFTALLPHYIWTEEMARFGLVWMVMIGAMLAVREGTHFVVDVFPRLSPRGLAMIELLTGVFVLAFALIFLVFGWEFTESAFYRISEMAELPLWLIHMAWPLAGFSFVIFSAERMWRAARLLSAPETHRA</sequence>
<evidence type="ECO:0000313" key="12">
    <source>
        <dbReference type="Proteomes" id="UP000188879"/>
    </source>
</evidence>
<comment type="subcellular location">
    <subcellularLocation>
        <location evidence="1 9">Cell inner membrane</location>
        <topology evidence="1 9">Multi-pass membrane protein</topology>
    </subcellularLocation>
</comment>
<dbReference type="InterPro" id="IPR007387">
    <property type="entry name" value="TRAP_DctQ"/>
</dbReference>
<dbReference type="GO" id="GO:0005886">
    <property type="term" value="C:plasma membrane"/>
    <property type="evidence" value="ECO:0007669"/>
    <property type="project" value="UniProtKB-SubCell"/>
</dbReference>
<feature type="transmembrane region" description="Helical" evidence="9">
    <location>
        <begin position="125"/>
        <end position="144"/>
    </location>
</feature>
<evidence type="ECO:0000256" key="7">
    <source>
        <dbReference type="ARBA" id="ARBA00023136"/>
    </source>
</evidence>
<evidence type="ECO:0000256" key="3">
    <source>
        <dbReference type="ARBA" id="ARBA00022475"/>
    </source>
</evidence>
<dbReference type="GO" id="GO:0015740">
    <property type="term" value="P:C4-dicarboxylate transport"/>
    <property type="evidence" value="ECO:0007669"/>
    <property type="project" value="TreeGrafter"/>
</dbReference>
<dbReference type="GO" id="GO:0022857">
    <property type="term" value="F:transmembrane transporter activity"/>
    <property type="evidence" value="ECO:0007669"/>
    <property type="project" value="UniProtKB-UniRule"/>
</dbReference>
<keyword evidence="3" id="KW-1003">Cell membrane</keyword>
<evidence type="ECO:0000259" key="10">
    <source>
        <dbReference type="Pfam" id="PF04290"/>
    </source>
</evidence>
<evidence type="ECO:0000256" key="9">
    <source>
        <dbReference type="RuleBase" id="RU369079"/>
    </source>
</evidence>